<proteinExistence type="predicted"/>
<organism evidence="4 5">
    <name type="scientific">Cellvibrio fontiphilus</name>
    <dbReference type="NCBI Taxonomy" id="1815559"/>
    <lineage>
        <taxon>Bacteria</taxon>
        <taxon>Pseudomonadati</taxon>
        <taxon>Pseudomonadota</taxon>
        <taxon>Gammaproteobacteria</taxon>
        <taxon>Cellvibrionales</taxon>
        <taxon>Cellvibrionaceae</taxon>
        <taxon>Cellvibrio</taxon>
    </lineage>
</organism>
<comment type="subcellular location">
    <subcellularLocation>
        <location evidence="1">Secreted</location>
    </subcellularLocation>
</comment>
<dbReference type="Proteomes" id="UP001595555">
    <property type="component" value="Unassembled WGS sequence"/>
</dbReference>
<dbReference type="Pfam" id="PF01522">
    <property type="entry name" value="Polysacc_deac_1"/>
    <property type="match status" value="2"/>
</dbReference>
<dbReference type="PANTHER" id="PTHR34216:SF3">
    <property type="entry name" value="POLY-BETA-1,6-N-ACETYL-D-GLUCOSAMINE N-DEACETYLASE"/>
    <property type="match status" value="1"/>
</dbReference>
<dbReference type="InterPro" id="IPR011330">
    <property type="entry name" value="Glyco_hydro/deAcase_b/a-brl"/>
</dbReference>
<dbReference type="CDD" id="cd10918">
    <property type="entry name" value="CE4_NodB_like_5s_6s"/>
    <property type="match status" value="1"/>
</dbReference>
<evidence type="ECO:0000313" key="5">
    <source>
        <dbReference type="Proteomes" id="UP001595555"/>
    </source>
</evidence>
<feature type="domain" description="NodB homology" evidence="3">
    <location>
        <begin position="80"/>
        <end position="331"/>
    </location>
</feature>
<keyword evidence="4" id="KW-0378">Hydrolase</keyword>
<dbReference type="InterPro" id="IPR002509">
    <property type="entry name" value="NODB_dom"/>
</dbReference>
<dbReference type="PANTHER" id="PTHR34216">
    <property type="match status" value="1"/>
</dbReference>
<dbReference type="RefSeq" id="WP_378116860.1">
    <property type="nucleotide sequence ID" value="NZ_JBHRTF010000002.1"/>
</dbReference>
<name>A0ABV7FBS4_9GAMM</name>
<dbReference type="SUPFAM" id="SSF88713">
    <property type="entry name" value="Glycoside hydrolase/deacetylase"/>
    <property type="match status" value="1"/>
</dbReference>
<comment type="caution">
    <text evidence="4">The sequence shown here is derived from an EMBL/GenBank/DDBJ whole genome shotgun (WGS) entry which is preliminary data.</text>
</comment>
<accession>A0ABV7FBS4</accession>
<gene>
    <name evidence="4" type="ORF">ACFODX_05495</name>
</gene>
<evidence type="ECO:0000256" key="1">
    <source>
        <dbReference type="ARBA" id="ARBA00004613"/>
    </source>
</evidence>
<protein>
    <submittedName>
        <fullName evidence="4">Polysaccharide deacetylase family protein</fullName>
        <ecNumber evidence="4">3.-.-.-</ecNumber>
    </submittedName>
</protein>
<keyword evidence="5" id="KW-1185">Reference proteome</keyword>
<dbReference type="Gene3D" id="3.20.20.370">
    <property type="entry name" value="Glycoside hydrolase/deacetylase"/>
    <property type="match status" value="1"/>
</dbReference>
<reference evidence="5" key="1">
    <citation type="journal article" date="2019" name="Int. J. Syst. Evol. Microbiol.">
        <title>The Global Catalogue of Microorganisms (GCM) 10K type strain sequencing project: providing services to taxonomists for standard genome sequencing and annotation.</title>
        <authorList>
            <consortium name="The Broad Institute Genomics Platform"/>
            <consortium name="The Broad Institute Genome Sequencing Center for Infectious Disease"/>
            <person name="Wu L."/>
            <person name="Ma J."/>
        </authorList>
    </citation>
    <scope>NUCLEOTIDE SEQUENCE [LARGE SCALE GENOMIC DNA]</scope>
    <source>
        <strain evidence="5">KCTC 52237</strain>
    </source>
</reference>
<evidence type="ECO:0000259" key="3">
    <source>
        <dbReference type="PROSITE" id="PS51677"/>
    </source>
</evidence>
<keyword evidence="2" id="KW-0732">Signal</keyword>
<sequence>MKSAAIELAGKLGGYQLARLLTRKQPKILMYHRFSAEKKGHEVTAATFEQQLRLIKKYFQPMTLANLALAIQKNGTAPTNAVVITVDDGYRDFYEVAYPLLKRYQVPATFFVTTGFVNQDLWLWPDQVLWLLRNRQCAEGSLQVGDKTFDLTQPVKQLWWPLVLHLLNVANAIRLNAIAELAQRSAVDLPSKAPEEFAAVNWEQLREMQQHGIEIGGHTRSHPSLGHMPVLEAQQEIETSFNDLCQHLGEQPRTFCYPNGQPADYSEDIKKIVSQSGFLAAVTAYSDRFNTDLPWAWRRFVGCEEQFQFYKSLFGVEHLGNRIRNTRRCDY</sequence>
<evidence type="ECO:0000313" key="4">
    <source>
        <dbReference type="EMBL" id="MFC3115006.1"/>
    </source>
</evidence>
<dbReference type="PROSITE" id="PS51677">
    <property type="entry name" value="NODB"/>
    <property type="match status" value="1"/>
</dbReference>
<dbReference type="EC" id="3.-.-.-" evidence="4"/>
<evidence type="ECO:0000256" key="2">
    <source>
        <dbReference type="ARBA" id="ARBA00022729"/>
    </source>
</evidence>
<dbReference type="EMBL" id="JBHRTF010000002">
    <property type="protein sequence ID" value="MFC3115006.1"/>
    <property type="molecule type" value="Genomic_DNA"/>
</dbReference>
<dbReference type="GO" id="GO:0016787">
    <property type="term" value="F:hydrolase activity"/>
    <property type="evidence" value="ECO:0007669"/>
    <property type="project" value="UniProtKB-KW"/>
</dbReference>
<dbReference type="InterPro" id="IPR051398">
    <property type="entry name" value="Polysacch_Deacetylase"/>
</dbReference>